<gene>
    <name evidence="6" type="ORF">TCLT_LOCUS4360</name>
</gene>
<keyword evidence="3" id="KW-0964">Secreted</keyword>
<evidence type="ECO:0000259" key="5">
    <source>
        <dbReference type="SMART" id="SM00277"/>
    </source>
</evidence>
<keyword evidence="4" id="KW-1015">Disulfide bond</keyword>
<comment type="subcellular location">
    <subcellularLocation>
        <location evidence="1">Secreted</location>
    </subcellularLocation>
</comment>
<dbReference type="SUPFAM" id="SSF57277">
    <property type="entry name" value="Granulin repeat"/>
    <property type="match status" value="1"/>
</dbReference>
<sequence length="156" mass="17357">ITRQKKLEILLNIGHFCPGGKSVCPDTSTCCLVAAKEYGCCPMQDAVCCEDHTHCCPNGTKLLHFSLNFAFQLHLFNYWIKMQSKLKVAKLNKCWQCSLNSTCCKIGFKNIAYCPLAQAVSCAGHKHCCPQHTICDQALKSCITEVCALDTIYTKE</sequence>
<dbReference type="GO" id="GO:0005576">
    <property type="term" value="C:extracellular region"/>
    <property type="evidence" value="ECO:0007669"/>
    <property type="project" value="UniProtKB-SubCell"/>
</dbReference>
<dbReference type="AlphaFoldDB" id="A0A0N5CVM7"/>
<dbReference type="PANTHER" id="PTHR12274">
    <property type="entry name" value="GRANULIN"/>
    <property type="match status" value="1"/>
</dbReference>
<proteinExistence type="inferred from homology"/>
<dbReference type="InterPro" id="IPR039036">
    <property type="entry name" value="Granulin_fam"/>
</dbReference>
<feature type="domain" description="Granulins" evidence="5">
    <location>
        <begin position="92"/>
        <end position="142"/>
    </location>
</feature>
<evidence type="ECO:0000313" key="7">
    <source>
        <dbReference type="Proteomes" id="UP000276776"/>
    </source>
</evidence>
<evidence type="ECO:0000256" key="4">
    <source>
        <dbReference type="ARBA" id="ARBA00023157"/>
    </source>
</evidence>
<evidence type="ECO:0000313" key="8">
    <source>
        <dbReference type="WBParaSite" id="TCLT_0000437101-mRNA-1"/>
    </source>
</evidence>
<reference evidence="6 7" key="2">
    <citation type="submission" date="2018-11" db="EMBL/GenBank/DDBJ databases">
        <authorList>
            <consortium name="Pathogen Informatics"/>
        </authorList>
    </citation>
    <scope>NUCLEOTIDE SEQUENCE [LARGE SCALE GENOMIC DNA]</scope>
</reference>
<dbReference type="Pfam" id="PF00396">
    <property type="entry name" value="Granulin"/>
    <property type="match status" value="2"/>
</dbReference>
<dbReference type="STRING" id="103827.A0A0N5CVM7"/>
<dbReference type="PANTHER" id="PTHR12274:SF3">
    <property type="entry name" value="PROGRANULIN"/>
    <property type="match status" value="1"/>
</dbReference>
<evidence type="ECO:0000256" key="3">
    <source>
        <dbReference type="ARBA" id="ARBA00022525"/>
    </source>
</evidence>
<dbReference type="EMBL" id="UYYF01004286">
    <property type="protein sequence ID" value="VDN01459.1"/>
    <property type="molecule type" value="Genomic_DNA"/>
</dbReference>
<feature type="domain" description="Granulins" evidence="5">
    <location>
        <begin position="17"/>
        <end position="64"/>
    </location>
</feature>
<comment type="similarity">
    <text evidence="2">Belongs to the granulin family.</text>
</comment>
<organism evidence="8">
    <name type="scientific">Thelazia callipaeda</name>
    <name type="common">Oriental eyeworm</name>
    <name type="synonym">Parasitic nematode</name>
    <dbReference type="NCBI Taxonomy" id="103827"/>
    <lineage>
        <taxon>Eukaryota</taxon>
        <taxon>Metazoa</taxon>
        <taxon>Ecdysozoa</taxon>
        <taxon>Nematoda</taxon>
        <taxon>Chromadorea</taxon>
        <taxon>Rhabditida</taxon>
        <taxon>Spirurina</taxon>
        <taxon>Spiruromorpha</taxon>
        <taxon>Thelazioidea</taxon>
        <taxon>Thelaziidae</taxon>
        <taxon>Thelazia</taxon>
    </lineage>
</organism>
<dbReference type="InterPro" id="IPR000118">
    <property type="entry name" value="Granulin"/>
</dbReference>
<dbReference type="SMART" id="SM00277">
    <property type="entry name" value="GRAN"/>
    <property type="match status" value="2"/>
</dbReference>
<protein>
    <submittedName>
        <fullName evidence="8">GRANULINS domain-containing protein</fullName>
    </submittedName>
</protein>
<dbReference type="OMA" id="CITEVCA"/>
<keyword evidence="7" id="KW-1185">Reference proteome</keyword>
<dbReference type="Proteomes" id="UP000276776">
    <property type="component" value="Unassembled WGS sequence"/>
</dbReference>
<dbReference type="Gene3D" id="2.10.25.160">
    <property type="entry name" value="Granulin"/>
    <property type="match status" value="2"/>
</dbReference>
<evidence type="ECO:0000313" key="6">
    <source>
        <dbReference type="EMBL" id="VDN01459.1"/>
    </source>
</evidence>
<dbReference type="InterPro" id="IPR037277">
    <property type="entry name" value="Granulin_sf"/>
</dbReference>
<evidence type="ECO:0000256" key="1">
    <source>
        <dbReference type="ARBA" id="ARBA00004613"/>
    </source>
</evidence>
<name>A0A0N5CVM7_THECL</name>
<evidence type="ECO:0000256" key="2">
    <source>
        <dbReference type="ARBA" id="ARBA00010093"/>
    </source>
</evidence>
<dbReference type="OrthoDB" id="5854875at2759"/>
<dbReference type="WBParaSite" id="TCLT_0000437101-mRNA-1">
    <property type="protein sequence ID" value="TCLT_0000437101-mRNA-1"/>
    <property type="gene ID" value="TCLT_0000437101"/>
</dbReference>
<accession>A0A0N5CVM7</accession>
<reference evidence="8" key="1">
    <citation type="submission" date="2017-02" db="UniProtKB">
        <authorList>
            <consortium name="WormBaseParasite"/>
        </authorList>
    </citation>
    <scope>IDENTIFICATION</scope>
</reference>